<dbReference type="KEGG" id="kbi:30206661"/>
<proteinExistence type="predicted"/>
<dbReference type="EMBL" id="KI894019">
    <property type="protein sequence ID" value="OCF27420.1"/>
    <property type="molecule type" value="Genomic_DNA"/>
</dbReference>
<keyword evidence="4" id="KW-1185">Reference proteome</keyword>
<reference evidence="3" key="4">
    <citation type="submission" date="2024-02" db="EMBL/GenBank/DDBJ databases">
        <title>Comparative genomics of Cryptococcus and Kwoniella reveals pathogenesis evolution and contrasting modes of karyotype evolution via chromosome fusion or intercentromeric recombination.</title>
        <authorList>
            <person name="Coelho M.A."/>
            <person name="David-Palma M."/>
            <person name="Shea T."/>
            <person name="Bowers K."/>
            <person name="McGinley-Smith S."/>
            <person name="Mohammad A.W."/>
            <person name="Gnirke A."/>
            <person name="Yurkov A.M."/>
            <person name="Nowrousian M."/>
            <person name="Sun S."/>
            <person name="Cuomo C.A."/>
            <person name="Heitman J."/>
        </authorList>
    </citation>
    <scope>NUCLEOTIDE SEQUENCE</scope>
    <source>
        <strain evidence="3">CBS 10118</strain>
    </source>
</reference>
<dbReference type="GeneID" id="30206661"/>
<evidence type="ECO:0000313" key="3">
    <source>
        <dbReference type="EMBL" id="WVW81566.1"/>
    </source>
</evidence>
<sequence length="154" mass="17135">MDNPLPDQNIPQAFSSMNPATLSSPGNGLIQHQNMASSQANDGAVPAYPPPEYNAYSQVDPQLLTPPDSALQHVESPPSYPVVQGHPHQLTNPHTSLDTINYPPPQVPPSPLDSPPKRYQLDTPPSLDYTEQHYEPSYHLHRHKPVKVKHYKEK</sequence>
<feature type="compositionally biased region" description="Basic residues" evidence="1">
    <location>
        <begin position="139"/>
        <end position="154"/>
    </location>
</feature>
<feature type="compositionally biased region" description="Polar residues" evidence="1">
    <location>
        <begin position="9"/>
        <end position="41"/>
    </location>
</feature>
<reference evidence="3" key="2">
    <citation type="submission" date="2013-07" db="EMBL/GenBank/DDBJ databases">
        <authorList>
            <consortium name="The Broad Institute Genome Sequencing Platform"/>
            <person name="Cuomo C."/>
            <person name="Litvintseva A."/>
            <person name="Chen Y."/>
            <person name="Heitman J."/>
            <person name="Sun S."/>
            <person name="Springer D."/>
            <person name="Dromer F."/>
            <person name="Young S.K."/>
            <person name="Zeng Q."/>
            <person name="Gargeya S."/>
            <person name="Fitzgerald M."/>
            <person name="Abouelleil A."/>
            <person name="Alvarado L."/>
            <person name="Berlin A.M."/>
            <person name="Chapman S.B."/>
            <person name="Dewar J."/>
            <person name="Goldberg J."/>
            <person name="Griggs A."/>
            <person name="Gujja S."/>
            <person name="Hansen M."/>
            <person name="Howarth C."/>
            <person name="Imamovic A."/>
            <person name="Larimer J."/>
            <person name="McCowan C."/>
            <person name="Murphy C."/>
            <person name="Pearson M."/>
            <person name="Priest M."/>
            <person name="Roberts A."/>
            <person name="Saif S."/>
            <person name="Shea T."/>
            <person name="Sykes S."/>
            <person name="Wortman J."/>
            <person name="Nusbaum C."/>
            <person name="Birren B."/>
        </authorList>
    </citation>
    <scope>NUCLEOTIDE SEQUENCE</scope>
    <source>
        <strain evidence="3">CBS 10118</strain>
    </source>
</reference>
<evidence type="ECO:0000256" key="1">
    <source>
        <dbReference type="SAM" id="MobiDB-lite"/>
    </source>
</evidence>
<feature type="compositionally biased region" description="Pro residues" evidence="1">
    <location>
        <begin position="102"/>
        <end position="114"/>
    </location>
</feature>
<dbReference type="EMBL" id="CP144542">
    <property type="protein sequence ID" value="WVW81566.1"/>
    <property type="molecule type" value="Genomic_DNA"/>
</dbReference>
<dbReference type="Proteomes" id="UP000092730">
    <property type="component" value="Chromosome 2"/>
</dbReference>
<dbReference type="AlphaFoldDB" id="A0A1B9G8V3"/>
<reference evidence="2" key="3">
    <citation type="submission" date="2014-01" db="EMBL/GenBank/DDBJ databases">
        <title>Evolution of pathogenesis and genome organization in the Tremellales.</title>
        <authorList>
            <person name="Cuomo C."/>
            <person name="Litvintseva A."/>
            <person name="Heitman J."/>
            <person name="Chen Y."/>
            <person name="Sun S."/>
            <person name="Springer D."/>
            <person name="Dromer F."/>
            <person name="Young S."/>
            <person name="Zeng Q."/>
            <person name="Chapman S."/>
            <person name="Gujja S."/>
            <person name="Saif S."/>
            <person name="Birren B."/>
        </authorList>
    </citation>
    <scope>NUCLEOTIDE SEQUENCE</scope>
    <source>
        <strain evidence="2">CBS 10118</strain>
    </source>
</reference>
<evidence type="ECO:0000313" key="2">
    <source>
        <dbReference type="EMBL" id="OCF27420.1"/>
    </source>
</evidence>
<accession>A0A1B9G8V3</accession>
<reference evidence="2" key="1">
    <citation type="submission" date="2013-07" db="EMBL/GenBank/DDBJ databases">
        <title>The Genome Sequence of Cryptococcus bestiolae CBS10118.</title>
        <authorList>
            <consortium name="The Broad Institute Genome Sequencing Platform"/>
            <person name="Cuomo C."/>
            <person name="Litvintseva A."/>
            <person name="Chen Y."/>
            <person name="Heitman J."/>
            <person name="Sun S."/>
            <person name="Springer D."/>
            <person name="Dromer F."/>
            <person name="Young S.K."/>
            <person name="Zeng Q."/>
            <person name="Gargeya S."/>
            <person name="Fitzgerald M."/>
            <person name="Abouelleil A."/>
            <person name="Alvarado L."/>
            <person name="Berlin A.M."/>
            <person name="Chapman S.B."/>
            <person name="Dewar J."/>
            <person name="Goldberg J."/>
            <person name="Griggs A."/>
            <person name="Gujja S."/>
            <person name="Hansen M."/>
            <person name="Howarth C."/>
            <person name="Imamovic A."/>
            <person name="Larimer J."/>
            <person name="McCowan C."/>
            <person name="Murphy C."/>
            <person name="Pearson M."/>
            <person name="Priest M."/>
            <person name="Roberts A."/>
            <person name="Saif S."/>
            <person name="Shea T."/>
            <person name="Sykes S."/>
            <person name="Wortman J."/>
            <person name="Nusbaum C."/>
            <person name="Birren B."/>
        </authorList>
    </citation>
    <scope>NUCLEOTIDE SEQUENCE [LARGE SCALE GENOMIC DNA]</scope>
    <source>
        <strain evidence="2">CBS 10118</strain>
    </source>
</reference>
<evidence type="ECO:0000313" key="4">
    <source>
        <dbReference type="Proteomes" id="UP000092730"/>
    </source>
</evidence>
<organism evidence="2">
    <name type="scientific">Kwoniella bestiolae CBS 10118</name>
    <dbReference type="NCBI Taxonomy" id="1296100"/>
    <lineage>
        <taxon>Eukaryota</taxon>
        <taxon>Fungi</taxon>
        <taxon>Dikarya</taxon>
        <taxon>Basidiomycota</taxon>
        <taxon>Agaricomycotina</taxon>
        <taxon>Tremellomycetes</taxon>
        <taxon>Tremellales</taxon>
        <taxon>Cryptococcaceae</taxon>
        <taxon>Kwoniella</taxon>
    </lineage>
</organism>
<feature type="compositionally biased region" description="Polar residues" evidence="1">
    <location>
        <begin position="89"/>
        <end position="99"/>
    </location>
</feature>
<dbReference type="VEuPathDB" id="FungiDB:I302_02262"/>
<dbReference type="RefSeq" id="XP_019048490.1">
    <property type="nucleotide sequence ID" value="XM_019188928.1"/>
</dbReference>
<gene>
    <name evidence="2" type="ORF">I302_02262</name>
    <name evidence="3" type="ORF">I302_103561</name>
</gene>
<protein>
    <submittedName>
        <fullName evidence="2">Uncharacterized protein</fullName>
    </submittedName>
</protein>
<name>A0A1B9G8V3_9TREE</name>
<feature type="region of interest" description="Disordered" evidence="1">
    <location>
        <begin position="1"/>
        <end position="154"/>
    </location>
</feature>